<organism evidence="4">
    <name type="scientific">Aureococcus anophagefferens</name>
    <name type="common">Harmful bloom alga</name>
    <dbReference type="NCBI Taxonomy" id="44056"/>
    <lineage>
        <taxon>Eukaryota</taxon>
        <taxon>Sar</taxon>
        <taxon>Stramenopiles</taxon>
        <taxon>Ochrophyta</taxon>
        <taxon>Pelagophyceae</taxon>
        <taxon>Pelagomonadales</taxon>
        <taxon>Pelagomonadaceae</taxon>
        <taxon>Aureococcus</taxon>
    </lineage>
</organism>
<feature type="region of interest" description="Disordered" evidence="1">
    <location>
        <begin position="84"/>
        <end position="122"/>
    </location>
</feature>
<dbReference type="AlphaFoldDB" id="F0Y2T7"/>
<dbReference type="SUPFAM" id="SSF51126">
    <property type="entry name" value="Pectin lyase-like"/>
    <property type="match status" value="1"/>
</dbReference>
<dbReference type="InterPro" id="IPR012334">
    <property type="entry name" value="Pectin_lyas_fold"/>
</dbReference>
<feature type="compositionally biased region" description="Low complexity" evidence="1">
    <location>
        <begin position="88"/>
        <end position="110"/>
    </location>
</feature>
<dbReference type="Gene3D" id="2.160.20.10">
    <property type="entry name" value="Single-stranded right-handed beta-helix, Pectin lyase-like"/>
    <property type="match status" value="1"/>
</dbReference>
<dbReference type="InParanoid" id="F0Y2T7"/>
<reference evidence="3 4" key="1">
    <citation type="journal article" date="2011" name="Proc. Natl. Acad. Sci. U.S.A.">
        <title>Niche of harmful alga Aureococcus anophagefferens revealed through ecogenomics.</title>
        <authorList>
            <person name="Gobler C.J."/>
            <person name="Berry D.L."/>
            <person name="Dyhrman S.T."/>
            <person name="Wilhelm S.W."/>
            <person name="Salamov A."/>
            <person name="Lobanov A.V."/>
            <person name="Zhang Y."/>
            <person name="Collier J.L."/>
            <person name="Wurch L.L."/>
            <person name="Kustka A.B."/>
            <person name="Dill B.D."/>
            <person name="Shah M."/>
            <person name="VerBerkmoes N.C."/>
            <person name="Kuo A."/>
            <person name="Terry A."/>
            <person name="Pangilinan J."/>
            <person name="Lindquist E.A."/>
            <person name="Lucas S."/>
            <person name="Paulsen I.T."/>
            <person name="Hattenrath-Lehmann T.K."/>
            <person name="Talmage S.C."/>
            <person name="Walker E.A."/>
            <person name="Koch F."/>
            <person name="Burson A.M."/>
            <person name="Marcoval M.A."/>
            <person name="Tang Y.Z."/>
            <person name="Lecleir G.R."/>
            <person name="Coyne K.J."/>
            <person name="Berg G.M."/>
            <person name="Bertrand E.M."/>
            <person name="Saito M.A."/>
            <person name="Gladyshev V.N."/>
            <person name="Grigoriev I.V."/>
        </authorList>
    </citation>
    <scope>NUCLEOTIDE SEQUENCE [LARGE SCALE GENOMIC DNA]</scope>
    <source>
        <strain evidence="4">CCMP 1984</strain>
    </source>
</reference>
<keyword evidence="2" id="KW-0472">Membrane</keyword>
<dbReference type="GeneID" id="20224026"/>
<proteinExistence type="predicted"/>
<dbReference type="PANTHER" id="PTHR36453">
    <property type="entry name" value="SECRETED PROTEIN-RELATED"/>
    <property type="match status" value="1"/>
</dbReference>
<protein>
    <submittedName>
        <fullName evidence="3">Uncharacterized protein</fullName>
    </submittedName>
</protein>
<dbReference type="PANTHER" id="PTHR36453:SF1">
    <property type="entry name" value="RIGHT HANDED BETA HELIX DOMAIN-CONTAINING PROTEIN"/>
    <property type="match status" value="1"/>
</dbReference>
<dbReference type="KEGG" id="aaf:AURANDRAFT_62724"/>
<keyword evidence="2" id="KW-0812">Transmembrane</keyword>
<feature type="transmembrane region" description="Helical" evidence="2">
    <location>
        <begin position="50"/>
        <end position="68"/>
    </location>
</feature>
<gene>
    <name evidence="3" type="ORF">AURANDRAFT_62724</name>
</gene>
<dbReference type="RefSeq" id="XP_009034969.1">
    <property type="nucleotide sequence ID" value="XM_009036721.1"/>
</dbReference>
<keyword evidence="2" id="KW-1133">Transmembrane helix</keyword>
<dbReference type="EMBL" id="GL833124">
    <property type="protein sequence ID" value="EGB10142.1"/>
    <property type="molecule type" value="Genomic_DNA"/>
</dbReference>
<feature type="region of interest" description="Disordered" evidence="1">
    <location>
        <begin position="1"/>
        <end position="27"/>
    </location>
</feature>
<dbReference type="Proteomes" id="UP000002729">
    <property type="component" value="Unassembled WGS sequence"/>
</dbReference>
<keyword evidence="4" id="KW-1185">Reference proteome</keyword>
<name>F0Y2T7_AURAN</name>
<evidence type="ECO:0000256" key="2">
    <source>
        <dbReference type="SAM" id="Phobius"/>
    </source>
</evidence>
<evidence type="ECO:0000313" key="4">
    <source>
        <dbReference type="Proteomes" id="UP000002729"/>
    </source>
</evidence>
<accession>F0Y2T7</accession>
<evidence type="ECO:0000313" key="3">
    <source>
        <dbReference type="EMBL" id="EGB10142.1"/>
    </source>
</evidence>
<evidence type="ECO:0000256" key="1">
    <source>
        <dbReference type="SAM" id="MobiDB-lite"/>
    </source>
</evidence>
<dbReference type="InterPro" id="IPR011050">
    <property type="entry name" value="Pectin_lyase_fold/virulence"/>
</dbReference>
<feature type="compositionally biased region" description="Polar residues" evidence="1">
    <location>
        <begin position="1"/>
        <end position="12"/>
    </location>
</feature>
<sequence length="645" mass="67112">MSTYGGTTSNGEKTYEDQPPQPMEISTDFEAHGGTLEMPVRCIRDGKPRAVLLAAALCGIAVVLTVAYRATASRVHGAVSEPLAPNSAAATPRPTPRPTAAAAAAAAAAEPPAPTPRPVGSSGSARTFYVDVAGSDAGAGTASRPFATARAAVRASRASLAAGAPSSEIAFGAGIHYVSEPIALGAGDGGTTLRGDDGAWLSGGLPINATCWQLVLYKHPVYSAIWAAQTTDIEGDKAELHAQSSTQLTFLWKCDLRAALGGADPPATVDMLRVGDAYASAARFPDEGWLYASEVARASKTKATLTTVELVARDGSFYFAGDPSTSLPVGMMVAGFSCSCHVQALTTPFLGAVVVQSAIVRANLTFVQGGMSTSHGNWDPALEGADIRRIATFSLECGSGRDCDADERAAFAGLVEKAELDSETELRFYVEDLRALSEEEWWYEADLETLFVWPTYSLTTHATRVFTGMTWQSDVVVPIIRAPVVVDGASDVEIRGLGFADTTGRRDTDSRVLPSEAAVDEDASVHVRSGARVSVAGCRFDLLAGAGVRVHAAAEDVAVSDSTFVLAKQPVATLEGSLGAAPTLPCLSRQDALDAGGFFDDVGPYVMAATRLPYGDDEVCAAACDATRLWRATQSTGAVVGLASC</sequence>